<reference evidence="2" key="1">
    <citation type="submission" date="2016-03" db="EMBL/GenBank/DDBJ databases">
        <authorList>
            <person name="Ray J."/>
            <person name="Price M."/>
            <person name="Deutschbauer A."/>
        </authorList>
    </citation>
    <scope>NUCLEOTIDE SEQUENCE [LARGE SCALE GENOMIC DNA]</scope>
    <source>
        <strain evidence="2">FW300-N1B4</strain>
    </source>
</reference>
<comment type="caution">
    <text evidence="1">The sequence shown here is derived from an EMBL/GenBank/DDBJ whole genome shotgun (WGS) entry which is preliminary data.</text>
</comment>
<evidence type="ECO:0000313" key="2">
    <source>
        <dbReference type="Proteomes" id="UP000076489"/>
    </source>
</evidence>
<proteinExistence type="predicted"/>
<organism evidence="1 2">
    <name type="scientific">Pseudomonas fluorescens</name>
    <dbReference type="NCBI Taxonomy" id="294"/>
    <lineage>
        <taxon>Bacteria</taxon>
        <taxon>Pseudomonadati</taxon>
        <taxon>Pseudomonadota</taxon>
        <taxon>Gammaproteobacteria</taxon>
        <taxon>Pseudomonadales</taxon>
        <taxon>Pseudomonadaceae</taxon>
        <taxon>Pseudomonas</taxon>
    </lineage>
</organism>
<reference evidence="1 2" key="2">
    <citation type="journal article" date="2018" name="Nature">
        <title>Mutant phenotypes for thousands of bacterial genes of unknown function.</title>
        <authorList>
            <person name="Price M.N."/>
            <person name="Wetmore K.M."/>
            <person name="Waters R.J."/>
            <person name="Callaghan M."/>
            <person name="Ray J."/>
            <person name="Liu H."/>
            <person name="Kuehl J.V."/>
            <person name="Melnyk R.A."/>
            <person name="Lamson J.S."/>
            <person name="Suh Y."/>
            <person name="Carlson H.K."/>
            <person name="Esquivel Z."/>
            <person name="Sadeeshkumar H."/>
            <person name="Chakraborty R."/>
            <person name="Zane G.M."/>
            <person name="Rubin B.E."/>
            <person name="Wall J.D."/>
            <person name="Visel A."/>
            <person name="Bristow J."/>
            <person name="Blow M.J."/>
            <person name="Arkin A.P."/>
            <person name="Deutschbauer A.M."/>
        </authorList>
    </citation>
    <scope>NUCLEOTIDE SEQUENCE [LARGE SCALE GENOMIC DNA]</scope>
    <source>
        <strain evidence="1 2">FW300-N1B4</strain>
    </source>
</reference>
<dbReference type="EMBL" id="LUKJ01000002">
    <property type="protein sequence ID" value="KZN20658.1"/>
    <property type="molecule type" value="Genomic_DNA"/>
</dbReference>
<dbReference type="RefSeq" id="WP_063340703.1">
    <property type="nucleotide sequence ID" value="NZ_LUKJ01000002.1"/>
</dbReference>
<accession>A0A161XFR9</accession>
<name>A0A161XFR9_PSEFL</name>
<gene>
    <name evidence="1" type="ORF">A1D17_03710</name>
</gene>
<dbReference type="OrthoDB" id="6183604at2"/>
<dbReference type="Proteomes" id="UP000076489">
    <property type="component" value="Unassembled WGS sequence"/>
</dbReference>
<sequence>MQTALSMRNDGTSVLINTDGTEVGTADIDKKVLHLVPQLLLDHDTFARLDLDQVRLEIICALHGEFLPEGGVTVRQPYPNPYFLVGGSGGMRNGWCVSAEDLPAEFEIEFRWTFLGMHPDEEGQDWTVRHLLRLKLLSGDHRTYTMAVSDWPRLAGQPAPIYRQATAFMRSRQVSSEYYNARHALFIGERLIGNQSNQGNFVIQETIELPAIPYEQATRIHAFTDLQLHEHKQVSMFSRYTTEHQDNGAADLPASIFLLAVKLAREVPYNRQAIQEQLAAGDVERMGLLEQHPAMKVLCSWWEENRPDKPGVMIAGMAMPFIRVLDDDKYYCGDLEQPCIPIGTMFSVATSCATSGDCVLVHFLASVKQSTYEDGMLNIHCSDGEVWQEVGVTREDVESGWFDEALSCLNALAGFPSNYPAAYQALKDLAAIESQESS</sequence>
<dbReference type="AlphaFoldDB" id="A0A161XFR9"/>
<evidence type="ECO:0000313" key="1">
    <source>
        <dbReference type="EMBL" id="KZN20658.1"/>
    </source>
</evidence>
<protein>
    <submittedName>
        <fullName evidence="1">Uncharacterized protein</fullName>
    </submittedName>
</protein>